<dbReference type="FunFam" id="3.10.50.10:FF:000001">
    <property type="entry name" value="Chitinase 3-like 1"/>
    <property type="match status" value="1"/>
</dbReference>
<dbReference type="PANTHER" id="PTHR11177">
    <property type="entry name" value="CHITINASE"/>
    <property type="match status" value="1"/>
</dbReference>
<dbReference type="Gene3D" id="3.20.20.80">
    <property type="entry name" value="Glycosidases"/>
    <property type="match status" value="1"/>
</dbReference>
<evidence type="ECO:0000259" key="7">
    <source>
        <dbReference type="PROSITE" id="PS51910"/>
    </source>
</evidence>
<evidence type="ECO:0000256" key="2">
    <source>
        <dbReference type="ARBA" id="ARBA00022669"/>
    </source>
</evidence>
<dbReference type="SUPFAM" id="SSF51445">
    <property type="entry name" value="(Trans)glycosidases"/>
    <property type="match status" value="1"/>
</dbReference>
<dbReference type="SUPFAM" id="SSF57625">
    <property type="entry name" value="Invertebrate chitin-binding proteins"/>
    <property type="match status" value="1"/>
</dbReference>
<feature type="region of interest" description="Disordered" evidence="4">
    <location>
        <begin position="514"/>
        <end position="534"/>
    </location>
</feature>
<dbReference type="Pfam" id="PF01607">
    <property type="entry name" value="CBM_14"/>
    <property type="match status" value="1"/>
</dbReference>
<dbReference type="Gene3D" id="3.10.50.10">
    <property type="match status" value="1"/>
</dbReference>
<sequence>MQVQGLLLLLLGCLALSGGQQPPAPRRLVCYYTNWARYRKPLAAFTPENISPHLCTHLHYAFANTNSRLRVGPSDPFSDFTKGGYKQMVALKKVNPALRVLIMLGGSNSPQQMAFEEIAADDSKMKRFVAEAIKYVRMHNFDGIDLDWKVPRQKEGHARLLELFASEVKKESETSGKERLIISTTIPGNVTMLMEDFDVPRIAKAVDYVNALVYQFRSCDGNRTSHHSPLFTTDPESTDFVDFIVQMYLSSGADPAKFNLAVPAFGQTYTLSDPAVSGFGAPTADLGFPGKLTGGAGALSFTEICEHVSMDGWTAHRPLPDAAGPYAVGGDQWVAYDDQFMMRRKGSLHPREGPPTTPEYDNSAVFTCPSDGRFPKPDNCREFYICSDRVADVKSCEDGTVFDAERSFCREDAPCMDTEPPRVTQFRSTPPPVTEARLTVPPPLLKAGGDTDTVVIPAAEPPPTRPIDMKVDMDMDVKTDGELQQVLQLVQELGGIDSLRTLLSALRQPSAQVEAGAPSAQVEGVAPSTPVDTGAPSRLTEFPAPQPAVAQVVTTDGGRTRIRVHVTVELEPF</sequence>
<dbReference type="OrthoDB" id="6369623at2759"/>
<comment type="similarity">
    <text evidence="1">Belongs to the glycosyl hydrolase 18 family. Chitinase class II subfamily.</text>
</comment>
<dbReference type="InterPro" id="IPR002557">
    <property type="entry name" value="Chitin-bd_dom"/>
</dbReference>
<dbReference type="GO" id="GO:0008061">
    <property type="term" value="F:chitin binding"/>
    <property type="evidence" value="ECO:0007669"/>
    <property type="project" value="UniProtKB-KW"/>
</dbReference>
<dbReference type="Pfam" id="PF00704">
    <property type="entry name" value="Glyco_hydro_18"/>
    <property type="match status" value="1"/>
</dbReference>
<comment type="caution">
    <text evidence="8">The sequence shown here is derived from an EMBL/GenBank/DDBJ whole genome shotgun (WGS) entry which is preliminary data.</text>
</comment>
<dbReference type="GO" id="GO:0006032">
    <property type="term" value="P:chitin catabolic process"/>
    <property type="evidence" value="ECO:0007669"/>
    <property type="project" value="TreeGrafter"/>
</dbReference>
<dbReference type="SMART" id="SM00636">
    <property type="entry name" value="Glyco_18"/>
    <property type="match status" value="1"/>
</dbReference>
<accession>A0A6A4W9E6</accession>
<feature type="domain" description="GH18" evidence="7">
    <location>
        <begin position="26"/>
        <end position="387"/>
    </location>
</feature>
<organism evidence="8 9">
    <name type="scientific">Amphibalanus amphitrite</name>
    <name type="common">Striped barnacle</name>
    <name type="synonym">Balanus amphitrite</name>
    <dbReference type="NCBI Taxonomy" id="1232801"/>
    <lineage>
        <taxon>Eukaryota</taxon>
        <taxon>Metazoa</taxon>
        <taxon>Ecdysozoa</taxon>
        <taxon>Arthropoda</taxon>
        <taxon>Crustacea</taxon>
        <taxon>Multicrustacea</taxon>
        <taxon>Cirripedia</taxon>
        <taxon>Thoracica</taxon>
        <taxon>Thoracicalcarea</taxon>
        <taxon>Balanomorpha</taxon>
        <taxon>Balanoidea</taxon>
        <taxon>Balanidae</taxon>
        <taxon>Amphibalaninae</taxon>
        <taxon>Amphibalanus</taxon>
    </lineage>
</organism>
<dbReference type="InterPro" id="IPR050314">
    <property type="entry name" value="Glycosyl_Hydrlase_18"/>
</dbReference>
<keyword evidence="2" id="KW-0147">Chitin-binding</keyword>
<evidence type="ECO:0000313" key="8">
    <source>
        <dbReference type="EMBL" id="KAF0301779.1"/>
    </source>
</evidence>
<dbReference type="Proteomes" id="UP000440578">
    <property type="component" value="Unassembled WGS sequence"/>
</dbReference>
<feature type="domain" description="Chitin-binding type-2" evidence="6">
    <location>
        <begin position="365"/>
        <end position="417"/>
    </location>
</feature>
<keyword evidence="3" id="KW-1015">Disulfide bond</keyword>
<evidence type="ECO:0000256" key="3">
    <source>
        <dbReference type="ARBA" id="ARBA00023157"/>
    </source>
</evidence>
<dbReference type="SUPFAM" id="SSF54556">
    <property type="entry name" value="Chitinase insertion domain"/>
    <property type="match status" value="1"/>
</dbReference>
<dbReference type="InterPro" id="IPR001223">
    <property type="entry name" value="Glyco_hydro18_cat"/>
</dbReference>
<dbReference type="PROSITE" id="PS50940">
    <property type="entry name" value="CHIT_BIND_II"/>
    <property type="match status" value="1"/>
</dbReference>
<dbReference type="GO" id="GO:0004568">
    <property type="term" value="F:chitinase activity"/>
    <property type="evidence" value="ECO:0007669"/>
    <property type="project" value="TreeGrafter"/>
</dbReference>
<evidence type="ECO:0000256" key="4">
    <source>
        <dbReference type="SAM" id="MobiDB-lite"/>
    </source>
</evidence>
<name>A0A6A4W9E6_AMPAM</name>
<dbReference type="GO" id="GO:0005576">
    <property type="term" value="C:extracellular region"/>
    <property type="evidence" value="ECO:0007669"/>
    <property type="project" value="InterPro"/>
</dbReference>
<dbReference type="InterPro" id="IPR036508">
    <property type="entry name" value="Chitin-bd_dom_sf"/>
</dbReference>
<dbReference type="PROSITE" id="PS51910">
    <property type="entry name" value="GH18_2"/>
    <property type="match status" value="1"/>
</dbReference>
<gene>
    <name evidence="8" type="primary">CHIT1_8</name>
    <name evidence="8" type="ORF">FJT64_026001</name>
</gene>
<evidence type="ECO:0000256" key="5">
    <source>
        <dbReference type="SAM" id="SignalP"/>
    </source>
</evidence>
<dbReference type="EMBL" id="VIIS01001124">
    <property type="protein sequence ID" value="KAF0301779.1"/>
    <property type="molecule type" value="Genomic_DNA"/>
</dbReference>
<protein>
    <submittedName>
        <fullName evidence="8">Chitotriosidase-1</fullName>
    </submittedName>
</protein>
<dbReference type="PANTHER" id="PTHR11177:SF399">
    <property type="entry name" value="CHITINASE 6, ISOFORM C"/>
    <property type="match status" value="1"/>
</dbReference>
<keyword evidence="9" id="KW-1185">Reference proteome</keyword>
<dbReference type="Gene3D" id="2.170.140.10">
    <property type="entry name" value="Chitin binding domain"/>
    <property type="match status" value="1"/>
</dbReference>
<evidence type="ECO:0000313" key="9">
    <source>
        <dbReference type="Proteomes" id="UP000440578"/>
    </source>
</evidence>
<evidence type="ECO:0000259" key="6">
    <source>
        <dbReference type="PROSITE" id="PS50940"/>
    </source>
</evidence>
<dbReference type="AlphaFoldDB" id="A0A6A4W9E6"/>
<dbReference type="InterPro" id="IPR011583">
    <property type="entry name" value="Chitinase_II/V-like_cat"/>
</dbReference>
<proteinExistence type="inferred from homology"/>
<reference evidence="8 9" key="1">
    <citation type="submission" date="2019-07" db="EMBL/GenBank/DDBJ databases">
        <title>Draft genome assembly of a fouling barnacle, Amphibalanus amphitrite (Darwin, 1854): The first reference genome for Thecostraca.</title>
        <authorList>
            <person name="Kim W."/>
        </authorList>
    </citation>
    <scope>NUCLEOTIDE SEQUENCE [LARGE SCALE GENOMIC DNA]</scope>
    <source>
        <strain evidence="8">SNU_AA5</strain>
        <tissue evidence="8">Soma without cirri and trophi</tissue>
    </source>
</reference>
<dbReference type="SMART" id="SM00494">
    <property type="entry name" value="ChtBD2"/>
    <property type="match status" value="1"/>
</dbReference>
<feature type="chain" id="PRO_5025607227" evidence="5">
    <location>
        <begin position="20"/>
        <end position="573"/>
    </location>
</feature>
<evidence type="ECO:0000256" key="1">
    <source>
        <dbReference type="ARBA" id="ARBA00009121"/>
    </source>
</evidence>
<keyword evidence="5" id="KW-0732">Signal</keyword>
<dbReference type="GO" id="GO:0005975">
    <property type="term" value="P:carbohydrate metabolic process"/>
    <property type="evidence" value="ECO:0007669"/>
    <property type="project" value="InterPro"/>
</dbReference>
<dbReference type="InterPro" id="IPR017853">
    <property type="entry name" value="GH"/>
</dbReference>
<dbReference type="InterPro" id="IPR029070">
    <property type="entry name" value="Chitinase_insertion_sf"/>
</dbReference>
<feature type="region of interest" description="Disordered" evidence="4">
    <location>
        <begin position="441"/>
        <end position="469"/>
    </location>
</feature>
<feature type="signal peptide" evidence="5">
    <location>
        <begin position="1"/>
        <end position="19"/>
    </location>
</feature>